<reference evidence="1" key="1">
    <citation type="submission" date="2024-02" db="EMBL/GenBank/DDBJ databases">
        <authorList>
            <consortium name="ELIXIR-Norway"/>
            <consortium name="Elixir Norway"/>
        </authorList>
    </citation>
    <scope>NUCLEOTIDE SEQUENCE</scope>
</reference>
<dbReference type="PROSITE" id="PS00483">
    <property type="entry name" value="DIHYDROOROTASE_2"/>
    <property type="match status" value="1"/>
</dbReference>
<dbReference type="HAMAP" id="MF_00219">
    <property type="entry name" value="PyrC_classII"/>
    <property type="match status" value="1"/>
</dbReference>
<organism evidence="1 2">
    <name type="scientific">Sphagnum jensenii</name>
    <dbReference type="NCBI Taxonomy" id="128206"/>
    <lineage>
        <taxon>Eukaryota</taxon>
        <taxon>Viridiplantae</taxon>
        <taxon>Streptophyta</taxon>
        <taxon>Embryophyta</taxon>
        <taxon>Bryophyta</taxon>
        <taxon>Sphagnophytina</taxon>
        <taxon>Sphagnopsida</taxon>
        <taxon>Sphagnales</taxon>
        <taxon>Sphagnaceae</taxon>
        <taxon>Sphagnum</taxon>
    </lineage>
</organism>
<sequence>MSLKKVTMPLSHQESSGSSSLDVAAGSSRSVKQLLTITQPDDWHLHLRDNDGLAAVAPHRFSVFKRAIIMPNLKPPVTTVAAAVSYRERILRVLPSDSDFEPLMTLYLTDATTKDEIQRARKSGLVKAVKLYPAGATTNSQAGVTDLFGNCMPVLEEMVKQGLPLLVHGEVADSSVDIFDRERVFIETVLEPLVRKLPQLQIVMEHITTKDAVDFISSVPEGTVAATVTPQHLLLNRNAIFQGGLQPHNYCLPVLKRELHRQALVAAVTSGSPRYFLGTDSAPHERLTKEAPCGCAGIFSAPIALPLYAQAFEEVGALDKLEAFASFNGPDFYQLPRNSSTITLVKGAWSVPHQYGFGSGSVVPMWAGQNINWSLK</sequence>
<dbReference type="SUPFAM" id="SSF51556">
    <property type="entry name" value="Metallo-dependent hydrolases"/>
    <property type="match status" value="1"/>
</dbReference>
<name>A0ABP0WKE2_9BRYO</name>
<dbReference type="InterPro" id="IPR002195">
    <property type="entry name" value="Dihydroorotase_CS"/>
</dbReference>
<dbReference type="PANTHER" id="PTHR43137:SF1">
    <property type="entry name" value="DIHYDROOROTASE"/>
    <property type="match status" value="1"/>
</dbReference>
<dbReference type="InterPro" id="IPR032466">
    <property type="entry name" value="Metal_Hydrolase"/>
</dbReference>
<dbReference type="PIRSF" id="PIRSF001237">
    <property type="entry name" value="DHOdimr"/>
    <property type="match status" value="1"/>
</dbReference>
<dbReference type="Gene3D" id="3.20.20.140">
    <property type="entry name" value="Metal-dependent hydrolases"/>
    <property type="match status" value="1"/>
</dbReference>
<dbReference type="NCBIfam" id="TIGR00856">
    <property type="entry name" value="pyrC_dimer"/>
    <property type="match status" value="1"/>
</dbReference>
<dbReference type="InterPro" id="IPR004721">
    <property type="entry name" value="DHOdimr"/>
</dbReference>
<dbReference type="InterPro" id="IPR006680">
    <property type="entry name" value="Amidohydro-rel"/>
</dbReference>
<evidence type="ECO:0000313" key="1">
    <source>
        <dbReference type="EMBL" id="CAK9267336.1"/>
    </source>
</evidence>
<dbReference type="CDD" id="cd01294">
    <property type="entry name" value="DHOase"/>
    <property type="match status" value="1"/>
</dbReference>
<accession>A0ABP0WKE2</accession>
<dbReference type="EMBL" id="OZ020114">
    <property type="protein sequence ID" value="CAK9267336.1"/>
    <property type="molecule type" value="Genomic_DNA"/>
</dbReference>
<dbReference type="Proteomes" id="UP001497444">
    <property type="component" value="Chromosome 19"/>
</dbReference>
<evidence type="ECO:0000313" key="2">
    <source>
        <dbReference type="Proteomes" id="UP001497444"/>
    </source>
</evidence>
<proteinExistence type="inferred from homology"/>
<dbReference type="PANTHER" id="PTHR43137">
    <property type="entry name" value="DIHYDROOROTASE"/>
    <property type="match status" value="1"/>
</dbReference>
<dbReference type="Pfam" id="PF01979">
    <property type="entry name" value="Amidohydro_1"/>
    <property type="match status" value="1"/>
</dbReference>
<keyword evidence="2" id="KW-1185">Reference proteome</keyword>
<protein>
    <submittedName>
        <fullName evidence="1">Uncharacterized protein</fullName>
    </submittedName>
</protein>
<gene>
    <name evidence="1" type="ORF">CSSPJE1EN1_LOCUS12814</name>
</gene>